<protein>
    <submittedName>
        <fullName evidence="1">Uncharacterized protein</fullName>
    </submittedName>
</protein>
<gene>
    <name evidence="1" type="ORF">L1967_22115</name>
</gene>
<organism evidence="1 2">
    <name type="scientific">Zunongwangia pacifica</name>
    <dbReference type="NCBI Taxonomy" id="2911062"/>
    <lineage>
        <taxon>Bacteria</taxon>
        <taxon>Pseudomonadati</taxon>
        <taxon>Bacteroidota</taxon>
        <taxon>Flavobacteriia</taxon>
        <taxon>Flavobacteriales</taxon>
        <taxon>Flavobacteriaceae</taxon>
        <taxon>Zunongwangia</taxon>
    </lineage>
</organism>
<dbReference type="AlphaFoldDB" id="A0A9X1ZYL9"/>
<dbReference type="RefSeq" id="WP_249603657.1">
    <property type="nucleotide sequence ID" value="NZ_JAKHSK010000084.1"/>
</dbReference>
<proteinExistence type="predicted"/>
<comment type="caution">
    <text evidence="1">The sequence shown here is derived from an EMBL/GenBank/DDBJ whole genome shotgun (WGS) entry which is preliminary data.</text>
</comment>
<evidence type="ECO:0000313" key="1">
    <source>
        <dbReference type="EMBL" id="MCL6220993.1"/>
    </source>
</evidence>
<sequence length="117" mass="13704">MKKEKLINKLLELKQHHMLHLTSDNSRKRKCYKGNYRVNSHFDLMLLIINLIKVCVVALEENQQICDQEVPNPKQNVMEVLHFIIQLIPSEELALIDKLSELLENIEQENKVATENS</sequence>
<reference evidence="1" key="1">
    <citation type="submission" date="2022-01" db="EMBL/GenBank/DDBJ databases">
        <title>Genome sequencing of Zunongwangia sp. M21534 genome.</title>
        <authorList>
            <person name="Chen Y."/>
            <person name="Dong C."/>
            <person name="Shao Z."/>
        </authorList>
    </citation>
    <scope>NUCLEOTIDE SEQUENCE</scope>
    <source>
        <strain evidence="1">MCCC M21534</strain>
    </source>
</reference>
<evidence type="ECO:0000313" key="2">
    <source>
        <dbReference type="Proteomes" id="UP001139521"/>
    </source>
</evidence>
<dbReference type="EMBL" id="JAKHSK010000084">
    <property type="protein sequence ID" value="MCL6220993.1"/>
    <property type="molecule type" value="Genomic_DNA"/>
</dbReference>
<name>A0A9X1ZYL9_9FLAO</name>
<keyword evidence="2" id="KW-1185">Reference proteome</keyword>
<accession>A0A9X1ZYL9</accession>
<dbReference type="Proteomes" id="UP001139521">
    <property type="component" value="Unassembled WGS sequence"/>
</dbReference>